<keyword evidence="3" id="KW-0343">GTPase activation</keyword>
<evidence type="ECO:0000313" key="5">
    <source>
        <dbReference type="EMBL" id="CAJ0584370.1"/>
    </source>
</evidence>
<dbReference type="PRINTS" id="PR00492">
    <property type="entry name" value="RHOGDI"/>
</dbReference>
<accession>A0AA36DDQ0</accession>
<comment type="caution">
    <text evidence="5">The sequence shown here is derived from an EMBL/GenBank/DDBJ whole genome shotgun (WGS) entry which is preliminary data.</text>
</comment>
<evidence type="ECO:0000256" key="2">
    <source>
        <dbReference type="ARBA" id="ARBA00009758"/>
    </source>
</evidence>
<comment type="subcellular location">
    <subcellularLocation>
        <location evidence="1">Cytoplasm</location>
    </subcellularLocation>
</comment>
<sequence length="196" mass="22341">MARDEEAHDVDQENPVDALYKPPVQKSVMEILACDEGDESLKRYKEALLGNAVDAVIVDPADPKVVLLREIVLLVDGRPDAVQDLSDSKKLESTSFRLKEGVHYKLQFKFYVQREMVTGLRYSHKVTKMGIPVINEHLMVGSYGPKSELITYTTPSEEAPSGMMSRGKYKVHSKFTDDYKNVFAKWEWTLEIAKDW</sequence>
<reference evidence="5" key="1">
    <citation type="submission" date="2023-06" db="EMBL/GenBank/DDBJ databases">
        <authorList>
            <person name="Delattre M."/>
        </authorList>
    </citation>
    <scope>NUCLEOTIDE SEQUENCE</scope>
    <source>
        <strain evidence="5">AF72</strain>
    </source>
</reference>
<proteinExistence type="inferred from homology"/>
<dbReference type="Proteomes" id="UP001177023">
    <property type="component" value="Unassembled WGS sequence"/>
</dbReference>
<evidence type="ECO:0000256" key="4">
    <source>
        <dbReference type="ARBA" id="ARBA00022490"/>
    </source>
</evidence>
<evidence type="ECO:0008006" key="7">
    <source>
        <dbReference type="Google" id="ProtNLM"/>
    </source>
</evidence>
<gene>
    <name evidence="5" type="ORF">MSPICULIGERA_LOCUS22429</name>
</gene>
<feature type="non-terminal residue" evidence="5">
    <location>
        <position position="1"/>
    </location>
</feature>
<keyword evidence="6" id="KW-1185">Reference proteome</keyword>
<dbReference type="AlphaFoldDB" id="A0AA36DDQ0"/>
<dbReference type="GO" id="GO:0005096">
    <property type="term" value="F:GTPase activator activity"/>
    <property type="evidence" value="ECO:0007669"/>
    <property type="project" value="UniProtKB-KW"/>
</dbReference>
<dbReference type="GO" id="GO:0005094">
    <property type="term" value="F:Rho GDP-dissociation inhibitor activity"/>
    <property type="evidence" value="ECO:0007669"/>
    <property type="project" value="InterPro"/>
</dbReference>
<evidence type="ECO:0000256" key="3">
    <source>
        <dbReference type="ARBA" id="ARBA00022468"/>
    </source>
</evidence>
<dbReference type="Gene3D" id="2.70.50.30">
    <property type="entry name" value="Coagulation Factor XIII, subunit A, domain 1"/>
    <property type="match status" value="1"/>
</dbReference>
<name>A0AA36DDQ0_9BILA</name>
<dbReference type="EMBL" id="CATQJA010002693">
    <property type="protein sequence ID" value="CAJ0584370.1"/>
    <property type="molecule type" value="Genomic_DNA"/>
</dbReference>
<dbReference type="SUPFAM" id="SSF81296">
    <property type="entry name" value="E set domains"/>
    <property type="match status" value="1"/>
</dbReference>
<dbReference type="InterPro" id="IPR014756">
    <property type="entry name" value="Ig_E-set"/>
</dbReference>
<evidence type="ECO:0000256" key="1">
    <source>
        <dbReference type="ARBA" id="ARBA00004496"/>
    </source>
</evidence>
<dbReference type="GO" id="GO:0005829">
    <property type="term" value="C:cytosol"/>
    <property type="evidence" value="ECO:0007669"/>
    <property type="project" value="TreeGrafter"/>
</dbReference>
<dbReference type="PANTHER" id="PTHR10980:SF3">
    <property type="entry name" value="LD16419P"/>
    <property type="match status" value="1"/>
</dbReference>
<dbReference type="InterPro" id="IPR000406">
    <property type="entry name" value="Rho_GDI"/>
</dbReference>
<dbReference type="GO" id="GO:0007266">
    <property type="term" value="P:Rho protein signal transduction"/>
    <property type="evidence" value="ECO:0007669"/>
    <property type="project" value="InterPro"/>
</dbReference>
<dbReference type="Pfam" id="PF02115">
    <property type="entry name" value="Rho_GDI"/>
    <property type="match status" value="1"/>
</dbReference>
<keyword evidence="4" id="KW-0963">Cytoplasm</keyword>
<protein>
    <recommendedName>
        <fullName evidence="7">Rho GDP-dissociation inhibitor 1</fullName>
    </recommendedName>
</protein>
<dbReference type="GO" id="GO:0016020">
    <property type="term" value="C:membrane"/>
    <property type="evidence" value="ECO:0007669"/>
    <property type="project" value="TreeGrafter"/>
</dbReference>
<organism evidence="5 6">
    <name type="scientific">Mesorhabditis spiculigera</name>
    <dbReference type="NCBI Taxonomy" id="96644"/>
    <lineage>
        <taxon>Eukaryota</taxon>
        <taxon>Metazoa</taxon>
        <taxon>Ecdysozoa</taxon>
        <taxon>Nematoda</taxon>
        <taxon>Chromadorea</taxon>
        <taxon>Rhabditida</taxon>
        <taxon>Rhabditina</taxon>
        <taxon>Rhabditomorpha</taxon>
        <taxon>Rhabditoidea</taxon>
        <taxon>Rhabditidae</taxon>
        <taxon>Mesorhabditinae</taxon>
        <taxon>Mesorhabditis</taxon>
    </lineage>
</organism>
<dbReference type="FunFam" id="2.70.50.30:FF:000004">
    <property type="entry name" value="Rho GDP-dissociation inhibitor 1"/>
    <property type="match status" value="1"/>
</dbReference>
<dbReference type="PANTHER" id="PTHR10980">
    <property type="entry name" value="RHO GDP-DISSOCIATION INHIBITOR"/>
    <property type="match status" value="1"/>
</dbReference>
<dbReference type="InterPro" id="IPR024792">
    <property type="entry name" value="RhoGDI_dom_sf"/>
</dbReference>
<evidence type="ECO:0000313" key="6">
    <source>
        <dbReference type="Proteomes" id="UP001177023"/>
    </source>
</evidence>
<comment type="similarity">
    <text evidence="2">Belongs to the Rho GDI family.</text>
</comment>